<dbReference type="AlphaFoldDB" id="A0A1X0JV00"/>
<comment type="caution">
    <text evidence="3">The sequence shown here is derived from an EMBL/GenBank/DDBJ whole genome shotgun (WGS) entry which is preliminary data.</text>
</comment>
<dbReference type="OrthoDB" id="5415111at2"/>
<dbReference type="HAMAP" id="MF_00799">
    <property type="entry name" value="UPF0336"/>
    <property type="match status" value="1"/>
</dbReference>
<dbReference type="CDD" id="cd03441">
    <property type="entry name" value="R_hydratase_like"/>
    <property type="match status" value="1"/>
</dbReference>
<dbReference type="GO" id="GO:0006633">
    <property type="term" value="P:fatty acid biosynthetic process"/>
    <property type="evidence" value="ECO:0007669"/>
    <property type="project" value="TreeGrafter"/>
</dbReference>
<dbReference type="Pfam" id="PF13452">
    <property type="entry name" value="FAS1_DH_region"/>
    <property type="match status" value="1"/>
</dbReference>
<dbReference type="Gene3D" id="3.10.129.10">
    <property type="entry name" value="Hotdog Thioesterase"/>
    <property type="match status" value="1"/>
</dbReference>
<dbReference type="STRING" id="75922.BST47_06380"/>
<dbReference type="PANTHER" id="PTHR43437">
    <property type="entry name" value="HYDROXYACYL-THIOESTER DEHYDRATASE TYPE 2, MITOCHONDRIAL-RELATED"/>
    <property type="match status" value="1"/>
</dbReference>
<evidence type="ECO:0000256" key="1">
    <source>
        <dbReference type="HAMAP-Rule" id="MF_00799"/>
    </source>
</evidence>
<gene>
    <name evidence="3" type="ORF">BST47_06380</name>
</gene>
<organism evidence="3 4">
    <name type="scientific">Mycolicibacterium tusciae</name>
    <dbReference type="NCBI Taxonomy" id="75922"/>
    <lineage>
        <taxon>Bacteria</taxon>
        <taxon>Bacillati</taxon>
        <taxon>Actinomycetota</taxon>
        <taxon>Actinomycetes</taxon>
        <taxon>Mycobacteriales</taxon>
        <taxon>Mycobacteriaceae</taxon>
        <taxon>Mycolicibacterium</taxon>
    </lineage>
</organism>
<dbReference type="NCBIfam" id="NF010244">
    <property type="entry name" value="PRK13691.1"/>
    <property type="match status" value="1"/>
</dbReference>
<dbReference type="InterPro" id="IPR050965">
    <property type="entry name" value="UPF0336/Enoyl-CoA_hydratase"/>
</dbReference>
<sequence>MALKTDIRGMVWEYPDTFVVGREQVRQYAKAVKSAAPATVDEVAAAELGHDALIAPLTFASIFAVMIQNHFFQHVDVGLETMQIVQVDQKFFFHRPIKVGDELRGTMHIESVVEKFGADIVTTRNVCAELDGTIVMEAFTTLMGHEGDNSISVKWDPETGQVVRTAGSENGHVAD</sequence>
<dbReference type="InterPro" id="IPR029069">
    <property type="entry name" value="HotDog_dom_sf"/>
</dbReference>
<proteinExistence type="inferred from homology"/>
<keyword evidence="4" id="KW-1185">Reference proteome</keyword>
<dbReference type="RefSeq" id="WP_083124448.1">
    <property type="nucleotide sequence ID" value="NZ_MVIM01000003.1"/>
</dbReference>
<evidence type="ECO:0000313" key="4">
    <source>
        <dbReference type="Proteomes" id="UP000192411"/>
    </source>
</evidence>
<feature type="domain" description="FAS1-like dehydratase" evidence="2">
    <location>
        <begin position="15"/>
        <end position="137"/>
    </location>
</feature>
<evidence type="ECO:0000259" key="2">
    <source>
        <dbReference type="Pfam" id="PF13452"/>
    </source>
</evidence>
<name>A0A1X0JV00_9MYCO</name>
<dbReference type="InterPro" id="IPR016709">
    <property type="entry name" value="HadA-like"/>
</dbReference>
<dbReference type="SUPFAM" id="SSF54637">
    <property type="entry name" value="Thioesterase/thiol ester dehydrase-isomerase"/>
    <property type="match status" value="1"/>
</dbReference>
<protein>
    <recommendedName>
        <fullName evidence="1">UPF0336 protein BST47_06380</fullName>
    </recommendedName>
</protein>
<dbReference type="Proteomes" id="UP000192411">
    <property type="component" value="Unassembled WGS sequence"/>
</dbReference>
<dbReference type="GO" id="GO:0019171">
    <property type="term" value="F:(3R)-hydroxyacyl-[acyl-carrier-protein] dehydratase activity"/>
    <property type="evidence" value="ECO:0007669"/>
    <property type="project" value="TreeGrafter"/>
</dbReference>
<evidence type="ECO:0000313" key="3">
    <source>
        <dbReference type="EMBL" id="ORB66724.1"/>
    </source>
</evidence>
<dbReference type="InterPro" id="IPR039569">
    <property type="entry name" value="FAS1-like_DH_region"/>
</dbReference>
<comment type="similarity">
    <text evidence="1">Belongs to the UPF0336 family.</text>
</comment>
<accession>A0A1X0JV00</accession>
<dbReference type="PANTHER" id="PTHR43437:SF3">
    <property type="entry name" value="HYDROXYACYL-THIOESTER DEHYDRATASE TYPE 2, MITOCHONDRIAL"/>
    <property type="match status" value="1"/>
</dbReference>
<dbReference type="PIRSF" id="PIRSF018072">
    <property type="entry name" value="UCP018072"/>
    <property type="match status" value="1"/>
</dbReference>
<reference evidence="3 4" key="1">
    <citation type="submission" date="2017-02" db="EMBL/GenBank/DDBJ databases">
        <title>The new phylogeny of genus Mycobacterium.</title>
        <authorList>
            <person name="Tortoli E."/>
            <person name="Trovato A."/>
            <person name="Cirillo D.M."/>
        </authorList>
    </citation>
    <scope>NUCLEOTIDE SEQUENCE [LARGE SCALE GENOMIC DNA]</scope>
    <source>
        <strain evidence="3 4">DSM 44338</strain>
    </source>
</reference>
<dbReference type="EMBL" id="MVIM01000003">
    <property type="protein sequence ID" value="ORB66724.1"/>
    <property type="molecule type" value="Genomic_DNA"/>
</dbReference>